<dbReference type="AlphaFoldDB" id="A0A081C8B9"/>
<dbReference type="HOGENOM" id="CLU_110687_2_0_0"/>
<dbReference type="eggNOG" id="COG2026">
    <property type="taxonomic scope" value="Bacteria"/>
</dbReference>
<dbReference type="Proteomes" id="UP000030661">
    <property type="component" value="Unassembled WGS sequence"/>
</dbReference>
<gene>
    <name evidence="1" type="ORF">U27_00722</name>
</gene>
<dbReference type="STRING" id="1499967.U27_00722"/>
<keyword evidence="2" id="KW-1185">Reference proteome</keyword>
<dbReference type="PIRSF" id="PIRSF039032">
    <property type="entry name" value="HigB-2"/>
    <property type="match status" value="1"/>
</dbReference>
<organism evidence="1">
    <name type="scientific">Vecturithrix granuli</name>
    <dbReference type="NCBI Taxonomy" id="1499967"/>
    <lineage>
        <taxon>Bacteria</taxon>
        <taxon>Candidatus Moduliflexota</taxon>
        <taxon>Candidatus Vecturitrichia</taxon>
        <taxon>Candidatus Vecturitrichales</taxon>
        <taxon>Candidatus Vecturitrichaceae</taxon>
        <taxon>Candidatus Vecturithrix</taxon>
    </lineage>
</organism>
<reference evidence="1" key="1">
    <citation type="journal article" date="2015" name="PeerJ">
        <title>First genomic representation of candidate bacterial phylum KSB3 points to enhanced environmental sensing as a trigger of wastewater bulking.</title>
        <authorList>
            <person name="Sekiguchi Y."/>
            <person name="Ohashi A."/>
            <person name="Parks D.H."/>
            <person name="Yamauchi T."/>
            <person name="Tyson G.W."/>
            <person name="Hugenholtz P."/>
        </authorList>
    </citation>
    <scope>NUCLEOTIDE SEQUENCE [LARGE SCALE GENOMIC DNA]</scope>
</reference>
<name>A0A081C8B9_VECG1</name>
<dbReference type="InterPro" id="IPR009387">
    <property type="entry name" value="HigB-2"/>
</dbReference>
<dbReference type="InterPro" id="IPR035093">
    <property type="entry name" value="RelE/ParE_toxin_dom_sf"/>
</dbReference>
<proteinExistence type="predicted"/>
<dbReference type="EMBL" id="DF820475">
    <property type="protein sequence ID" value="GAK60824.1"/>
    <property type="molecule type" value="Genomic_DNA"/>
</dbReference>
<dbReference type="Gene3D" id="3.30.2310.20">
    <property type="entry name" value="RelE-like"/>
    <property type="match status" value="1"/>
</dbReference>
<evidence type="ECO:0000313" key="1">
    <source>
        <dbReference type="EMBL" id="GAK60824.1"/>
    </source>
</evidence>
<evidence type="ECO:0000313" key="2">
    <source>
        <dbReference type="Proteomes" id="UP000030661"/>
    </source>
</evidence>
<protein>
    <submittedName>
        <fullName evidence="1">Toxin-antitoxin system, toxin component, RelE family</fullName>
    </submittedName>
</protein>
<sequence>MHYEIVLGPSFKRSVKVLKKRFPSVTRDVELAIEVLLENPHLGAVIPGSSGVRKIRIKNSDLTRGKSGGYRMLYYIEDQERQCLYLLLLYAKADRENITLREIQQLLQEFQE</sequence>
<dbReference type="SUPFAM" id="SSF143011">
    <property type="entry name" value="RelE-like"/>
    <property type="match status" value="1"/>
</dbReference>
<accession>A0A081C8B9</accession>